<dbReference type="InterPro" id="IPR013424">
    <property type="entry name" value="Ice-binding_C"/>
</dbReference>
<evidence type="ECO:0000313" key="3">
    <source>
        <dbReference type="Proteomes" id="UP000431684"/>
    </source>
</evidence>
<comment type="caution">
    <text evidence="2">The sequence shown here is derived from an EMBL/GenBank/DDBJ whole genome shotgun (WGS) entry which is preliminary data.</text>
</comment>
<reference evidence="2 3" key="1">
    <citation type="submission" date="2019-11" db="EMBL/GenBank/DDBJ databases">
        <title>Draft Genome Sequences of Six Type Strains of the Genus Massilia.</title>
        <authorList>
            <person name="Miess H."/>
            <person name="Frediansyah A."/>
            <person name="Goeker M."/>
            <person name="Gross H."/>
        </authorList>
    </citation>
    <scope>NUCLEOTIDE SEQUENCE [LARGE SCALE GENOMIC DNA]</scope>
    <source>
        <strain evidence="2 3">DSM 17513</strain>
    </source>
</reference>
<dbReference type="Pfam" id="PF07589">
    <property type="entry name" value="PEP-CTERM"/>
    <property type="match status" value="1"/>
</dbReference>
<evidence type="ECO:0000259" key="1">
    <source>
        <dbReference type="Pfam" id="PF07589"/>
    </source>
</evidence>
<dbReference type="NCBIfam" id="TIGR02595">
    <property type="entry name" value="PEP_CTERM"/>
    <property type="match status" value="1"/>
</dbReference>
<dbReference type="OrthoDB" id="8756412at2"/>
<evidence type="ECO:0000313" key="2">
    <source>
        <dbReference type="EMBL" id="MUI12168.1"/>
    </source>
</evidence>
<proteinExistence type="predicted"/>
<gene>
    <name evidence="2" type="ORF">GJV26_06705</name>
</gene>
<name>A0A6I3XHL3_9BURK</name>
<keyword evidence="3" id="KW-1185">Reference proteome</keyword>
<dbReference type="AlphaFoldDB" id="A0A6I3XHL3"/>
<protein>
    <submittedName>
        <fullName evidence="2">PEP-CTERM sorting domain-containing protein</fullName>
    </submittedName>
</protein>
<organism evidence="2 3">
    <name type="scientific">Pseudoduganella dura</name>
    <dbReference type="NCBI Taxonomy" id="321982"/>
    <lineage>
        <taxon>Bacteria</taxon>
        <taxon>Pseudomonadati</taxon>
        <taxon>Pseudomonadota</taxon>
        <taxon>Betaproteobacteria</taxon>
        <taxon>Burkholderiales</taxon>
        <taxon>Oxalobacteraceae</taxon>
        <taxon>Telluria group</taxon>
        <taxon>Pseudoduganella</taxon>
    </lineage>
</organism>
<accession>A0A6I3XHL3</accession>
<dbReference type="Proteomes" id="UP000431684">
    <property type="component" value="Unassembled WGS sequence"/>
</dbReference>
<dbReference type="EMBL" id="WNWM01000002">
    <property type="protein sequence ID" value="MUI12168.1"/>
    <property type="molecule type" value="Genomic_DNA"/>
</dbReference>
<sequence>MLQGVTLPEAGGATIGREVGTAFAEGATPVLEWEDGAALLGYRQYGAGTVVAFNVNLVTSDGNPLDAAWSNRIVYNAIDAAVSPVPEPATHAMLGAGLLALGAARRRARAGG</sequence>
<feature type="domain" description="Ice-binding protein C-terminal" evidence="1">
    <location>
        <begin position="84"/>
        <end position="107"/>
    </location>
</feature>